<reference evidence="2" key="1">
    <citation type="journal article" date="2019" name="Int. J. Syst. Evol. Microbiol.">
        <title>The Global Catalogue of Microorganisms (GCM) 10K type strain sequencing project: providing services to taxonomists for standard genome sequencing and annotation.</title>
        <authorList>
            <consortium name="The Broad Institute Genomics Platform"/>
            <consortium name="The Broad Institute Genome Sequencing Center for Infectious Disease"/>
            <person name="Wu L."/>
            <person name="Ma J."/>
        </authorList>
    </citation>
    <scope>NUCLEOTIDE SEQUENCE [LARGE SCALE GENOMIC DNA]</scope>
    <source>
        <strain evidence="2">CCUG 53903</strain>
    </source>
</reference>
<keyword evidence="1" id="KW-0326">Glycosidase</keyword>
<dbReference type="Gene3D" id="2.130.10.10">
    <property type="entry name" value="YVTN repeat-like/Quinoprotein amine dehydrogenase"/>
    <property type="match status" value="1"/>
</dbReference>
<dbReference type="RefSeq" id="WP_379518149.1">
    <property type="nucleotide sequence ID" value="NZ_JBHSPA010000039.1"/>
</dbReference>
<evidence type="ECO:0000313" key="1">
    <source>
        <dbReference type="EMBL" id="MFC5828645.1"/>
    </source>
</evidence>
<dbReference type="SUPFAM" id="SSF50939">
    <property type="entry name" value="Sialidases"/>
    <property type="match status" value="1"/>
</dbReference>
<dbReference type="InterPro" id="IPR036278">
    <property type="entry name" value="Sialidase_sf"/>
</dbReference>
<keyword evidence="1" id="KW-0378">Hydrolase</keyword>
<proteinExistence type="predicted"/>
<dbReference type="EC" id="3.2.1.-" evidence="1"/>
<dbReference type="CDD" id="cd15482">
    <property type="entry name" value="Sialidase_non-viral"/>
    <property type="match status" value="1"/>
</dbReference>
<dbReference type="InterPro" id="IPR015943">
    <property type="entry name" value="WD40/YVTN_repeat-like_dom_sf"/>
</dbReference>
<gene>
    <name evidence="1" type="ORF">ACFPZ3_32660</name>
</gene>
<dbReference type="Proteomes" id="UP001596058">
    <property type="component" value="Unassembled WGS sequence"/>
</dbReference>
<protein>
    <submittedName>
        <fullName evidence="1">Sialidase family protein</fullName>
        <ecNumber evidence="1">3.2.1.-</ecNumber>
    </submittedName>
</protein>
<accession>A0ABW1CUJ8</accession>
<dbReference type="GO" id="GO:0016798">
    <property type="term" value="F:hydrolase activity, acting on glycosyl bonds"/>
    <property type="evidence" value="ECO:0007669"/>
    <property type="project" value="UniProtKB-KW"/>
</dbReference>
<organism evidence="1 2">
    <name type="scientific">Nonomuraea insulae</name>
    <dbReference type="NCBI Taxonomy" id="1616787"/>
    <lineage>
        <taxon>Bacteria</taxon>
        <taxon>Bacillati</taxon>
        <taxon>Actinomycetota</taxon>
        <taxon>Actinomycetes</taxon>
        <taxon>Streptosporangiales</taxon>
        <taxon>Streptosporangiaceae</taxon>
        <taxon>Nonomuraea</taxon>
    </lineage>
</organism>
<keyword evidence="2" id="KW-1185">Reference proteome</keyword>
<name>A0ABW1CUJ8_9ACTN</name>
<dbReference type="EMBL" id="JBHSPA010000039">
    <property type="protein sequence ID" value="MFC5828645.1"/>
    <property type="molecule type" value="Genomic_DNA"/>
</dbReference>
<evidence type="ECO:0000313" key="2">
    <source>
        <dbReference type="Proteomes" id="UP001596058"/>
    </source>
</evidence>
<sequence>MARSTNGGLTWTVVNTSATGLGGQPVVRPTGTVLVPYLSNNNQVRSFRSVDGGVTWRATVLVSSVQQHRRGRPAHLAPADGRDRLGRHRVRGLAGLPLPGRLHRQRHRAQ</sequence>
<comment type="caution">
    <text evidence="1">The sequence shown here is derived from an EMBL/GenBank/DDBJ whole genome shotgun (WGS) entry which is preliminary data.</text>
</comment>